<dbReference type="SUPFAM" id="SSF56300">
    <property type="entry name" value="Metallo-dependent phosphatases"/>
    <property type="match status" value="1"/>
</dbReference>
<sequence length="176" mass="20037">MKILAMSDTHIKDGDSIPEFLTNTKDFDMILHAGDFSSRQFYELLNSTGKLKAVHGNSDERSIKKTLPERLVFEVDGIKIGVVHEGSLSINDTTALKYLAMEMDVKILIFGHFHRPLIDEKDVILICPGSPTKPRMSNPTYVVIDIQDGIPYFEIREFEGHCCSYLEFLKKLDEEK</sequence>
<dbReference type="InterPro" id="IPR000979">
    <property type="entry name" value="Phosphodiesterase_MJ0936/Vps29"/>
</dbReference>
<dbReference type="PANTHER" id="PTHR11124">
    <property type="entry name" value="VACUOLAR SORTING PROTEIN VPS29"/>
    <property type="match status" value="1"/>
</dbReference>
<dbReference type="GO" id="GO:0016787">
    <property type="term" value="F:hydrolase activity"/>
    <property type="evidence" value="ECO:0007669"/>
    <property type="project" value="UniProtKB-UniRule"/>
</dbReference>
<evidence type="ECO:0000313" key="4">
    <source>
        <dbReference type="Proteomes" id="UP000284763"/>
    </source>
</evidence>
<dbReference type="GO" id="GO:0046872">
    <property type="term" value="F:metal ion binding"/>
    <property type="evidence" value="ECO:0007669"/>
    <property type="project" value="UniProtKB-KW"/>
</dbReference>
<accession>A0A3R7XJB7</accession>
<protein>
    <recommendedName>
        <fullName evidence="1">Phosphoesterase</fullName>
        <ecNumber evidence="1">3.1.4.-</ecNumber>
    </recommendedName>
</protein>
<dbReference type="EMBL" id="QZAB01000064">
    <property type="protein sequence ID" value="RQD91877.1"/>
    <property type="molecule type" value="Genomic_DNA"/>
</dbReference>
<dbReference type="InterPro" id="IPR024654">
    <property type="entry name" value="Calcineurin-like_PHP_lpxH"/>
</dbReference>
<comment type="similarity">
    <text evidence="1">Belongs to the metallophosphoesterase superfamily. YfcE family.</text>
</comment>
<feature type="domain" description="Calcineurin-like phosphoesterase" evidence="2">
    <location>
        <begin position="1"/>
        <end position="148"/>
    </location>
</feature>
<dbReference type="EC" id="3.1.4.-" evidence="1"/>
<dbReference type="InterPro" id="IPR029052">
    <property type="entry name" value="Metallo-depent_PP-like"/>
</dbReference>
<evidence type="ECO:0000259" key="2">
    <source>
        <dbReference type="Pfam" id="PF12850"/>
    </source>
</evidence>
<comment type="caution">
    <text evidence="3">The sequence shown here is derived from an EMBL/GenBank/DDBJ whole genome shotgun (WGS) entry which is preliminary data.</text>
</comment>
<dbReference type="Proteomes" id="UP000284763">
    <property type="component" value="Unassembled WGS sequence"/>
</dbReference>
<dbReference type="Gene3D" id="3.60.21.10">
    <property type="match status" value="1"/>
</dbReference>
<gene>
    <name evidence="3" type="ORF">D5R95_00855</name>
</gene>
<dbReference type="InterPro" id="IPR041802">
    <property type="entry name" value="MPP_YfcE"/>
</dbReference>
<name>A0A3R7XJB7_9EURY</name>
<evidence type="ECO:0000256" key="1">
    <source>
        <dbReference type="RuleBase" id="RU362039"/>
    </source>
</evidence>
<keyword evidence="1" id="KW-0479">Metal-binding</keyword>
<comment type="cofactor">
    <cofactor evidence="1">
        <name>a divalent metal cation</name>
        <dbReference type="ChEBI" id="CHEBI:60240"/>
    </cofactor>
</comment>
<dbReference type="Pfam" id="PF12850">
    <property type="entry name" value="Metallophos_2"/>
    <property type="match status" value="1"/>
</dbReference>
<organism evidence="3 4">
    <name type="scientific">Methanosalsum natronophilum</name>
    <dbReference type="NCBI Taxonomy" id="768733"/>
    <lineage>
        <taxon>Archaea</taxon>
        <taxon>Methanobacteriati</taxon>
        <taxon>Methanobacteriota</taxon>
        <taxon>Stenosarchaea group</taxon>
        <taxon>Methanomicrobia</taxon>
        <taxon>Methanosarcinales</taxon>
        <taxon>Methanosarcinaceae</taxon>
        <taxon>Methanosalsum</taxon>
    </lineage>
</organism>
<reference evidence="3 4" key="1">
    <citation type="submission" date="2018-08" db="EMBL/GenBank/DDBJ databases">
        <title>The metabolism and importance of syntrophic acetate oxidation coupled to methane or sulfide production in haloalkaline environments.</title>
        <authorList>
            <person name="Timmers P.H.A."/>
            <person name="Vavourakis C.D."/>
            <person name="Sorokin D.Y."/>
            <person name="Sinninghe Damste J.S."/>
            <person name="Muyzer G."/>
            <person name="Stams A.J.M."/>
            <person name="Plugge C.M."/>
        </authorList>
    </citation>
    <scope>NUCLEOTIDE SEQUENCE [LARGE SCALE GENOMIC DNA]</scope>
    <source>
        <strain evidence="3">MSAO_Arc3</strain>
    </source>
</reference>
<dbReference type="NCBIfam" id="TIGR00040">
    <property type="entry name" value="yfcE"/>
    <property type="match status" value="1"/>
</dbReference>
<proteinExistence type="inferred from homology"/>
<evidence type="ECO:0000313" key="3">
    <source>
        <dbReference type="EMBL" id="RQD91877.1"/>
    </source>
</evidence>
<dbReference type="CDD" id="cd00841">
    <property type="entry name" value="MPP_YfcE"/>
    <property type="match status" value="1"/>
</dbReference>
<dbReference type="AlphaFoldDB" id="A0A3R7XJB7"/>